<dbReference type="PANTHER" id="PTHR33059:SF4">
    <property type="entry name" value="FCS-LIKE ZINC FINGER 5"/>
    <property type="match status" value="1"/>
</dbReference>
<dbReference type="AlphaFoldDB" id="A0AAW2SBR3"/>
<dbReference type="PANTHER" id="PTHR33059">
    <property type="entry name" value="FCS-LIKE ZINC FINGER 5"/>
    <property type="match status" value="1"/>
</dbReference>
<dbReference type="PROSITE" id="PS51795">
    <property type="entry name" value="ZF_FLZ"/>
    <property type="match status" value="1"/>
</dbReference>
<comment type="similarity">
    <text evidence="2">Belongs to the FLZ family.</text>
</comment>
<proteinExistence type="inferred from homology"/>
<dbReference type="InterPro" id="IPR007650">
    <property type="entry name" value="Zf-FLZ_dom"/>
</dbReference>
<evidence type="ECO:0000256" key="5">
    <source>
        <dbReference type="ARBA" id="ARBA00022771"/>
    </source>
</evidence>
<dbReference type="GO" id="GO:0005737">
    <property type="term" value="C:cytoplasm"/>
    <property type="evidence" value="ECO:0007669"/>
    <property type="project" value="UniProtKB-SubCell"/>
</dbReference>
<name>A0AAW2SBR3_9LAMI</name>
<evidence type="ECO:0000256" key="6">
    <source>
        <dbReference type="PROSITE-ProRule" id="PRU01131"/>
    </source>
</evidence>
<feature type="zinc finger region" description="FLZ-type" evidence="6">
    <location>
        <begin position="63"/>
        <end position="107"/>
    </location>
</feature>
<evidence type="ECO:0000256" key="2">
    <source>
        <dbReference type="ARBA" id="ARBA00009374"/>
    </source>
</evidence>
<keyword evidence="5" id="KW-0862">Zinc</keyword>
<evidence type="ECO:0000259" key="8">
    <source>
        <dbReference type="PROSITE" id="PS51795"/>
    </source>
</evidence>
<sequence>MPVKRSRVGSSTSHLETPLPAASTVSPAKVMRTDATAEPSRPKILAVASSVDIGQSNQLEIGGFLERCHYCKKRIAQNSEVFMYSNLCAFCSAECRDFQISLDQSAEQRPEKHKDKLVQGQGFYNVKGHSEQDHPGFRLEADNCEFVISPYKGSFFLE</sequence>
<comment type="caution">
    <text evidence="9">The sequence shown here is derived from an EMBL/GenBank/DDBJ whole genome shotgun (WGS) entry which is preliminary data.</text>
</comment>
<evidence type="ECO:0000256" key="1">
    <source>
        <dbReference type="ARBA" id="ARBA00004496"/>
    </source>
</evidence>
<keyword evidence="3" id="KW-0963">Cytoplasm</keyword>
<evidence type="ECO:0000256" key="4">
    <source>
        <dbReference type="ARBA" id="ARBA00022723"/>
    </source>
</evidence>
<comment type="subcellular location">
    <subcellularLocation>
        <location evidence="1">Cytoplasm</location>
    </subcellularLocation>
</comment>
<dbReference type="Pfam" id="PF04570">
    <property type="entry name" value="zf-FLZ"/>
    <property type="match status" value="1"/>
</dbReference>
<reference evidence="9" key="1">
    <citation type="submission" date="2020-06" db="EMBL/GenBank/DDBJ databases">
        <authorList>
            <person name="Li T."/>
            <person name="Hu X."/>
            <person name="Zhang T."/>
            <person name="Song X."/>
            <person name="Zhang H."/>
            <person name="Dai N."/>
            <person name="Sheng W."/>
            <person name="Hou X."/>
            <person name="Wei L."/>
        </authorList>
    </citation>
    <scope>NUCLEOTIDE SEQUENCE</scope>
    <source>
        <strain evidence="9">KEN8</strain>
        <tissue evidence="9">Leaf</tissue>
    </source>
</reference>
<dbReference type="EMBL" id="JACGWM010000002">
    <property type="protein sequence ID" value="KAL0389482.1"/>
    <property type="molecule type" value="Genomic_DNA"/>
</dbReference>
<dbReference type="GO" id="GO:0008270">
    <property type="term" value="F:zinc ion binding"/>
    <property type="evidence" value="ECO:0007669"/>
    <property type="project" value="UniProtKB-KW"/>
</dbReference>
<feature type="region of interest" description="Disordered" evidence="7">
    <location>
        <begin position="1"/>
        <end position="39"/>
    </location>
</feature>
<accession>A0AAW2SBR3</accession>
<keyword evidence="4" id="KW-0479">Metal-binding</keyword>
<feature type="domain" description="FLZ-type" evidence="8">
    <location>
        <begin position="63"/>
        <end position="107"/>
    </location>
</feature>
<organism evidence="9">
    <name type="scientific">Sesamum calycinum</name>
    <dbReference type="NCBI Taxonomy" id="2727403"/>
    <lineage>
        <taxon>Eukaryota</taxon>
        <taxon>Viridiplantae</taxon>
        <taxon>Streptophyta</taxon>
        <taxon>Embryophyta</taxon>
        <taxon>Tracheophyta</taxon>
        <taxon>Spermatophyta</taxon>
        <taxon>Magnoliopsida</taxon>
        <taxon>eudicotyledons</taxon>
        <taxon>Gunneridae</taxon>
        <taxon>Pentapetalae</taxon>
        <taxon>asterids</taxon>
        <taxon>lamiids</taxon>
        <taxon>Lamiales</taxon>
        <taxon>Pedaliaceae</taxon>
        <taxon>Sesamum</taxon>
    </lineage>
</organism>
<protein>
    <recommendedName>
        <fullName evidence="8">FLZ-type domain-containing protein</fullName>
    </recommendedName>
</protein>
<gene>
    <name evidence="9" type="ORF">Scaly_0305300</name>
</gene>
<evidence type="ECO:0000256" key="3">
    <source>
        <dbReference type="ARBA" id="ARBA00022490"/>
    </source>
</evidence>
<keyword evidence="5" id="KW-0863">Zinc-finger</keyword>
<reference evidence="9" key="2">
    <citation type="journal article" date="2024" name="Plant">
        <title>Genomic evolution and insights into agronomic trait innovations of Sesamum species.</title>
        <authorList>
            <person name="Miao H."/>
            <person name="Wang L."/>
            <person name="Qu L."/>
            <person name="Liu H."/>
            <person name="Sun Y."/>
            <person name="Le M."/>
            <person name="Wang Q."/>
            <person name="Wei S."/>
            <person name="Zheng Y."/>
            <person name="Lin W."/>
            <person name="Duan Y."/>
            <person name="Cao H."/>
            <person name="Xiong S."/>
            <person name="Wang X."/>
            <person name="Wei L."/>
            <person name="Li C."/>
            <person name="Ma Q."/>
            <person name="Ju M."/>
            <person name="Zhao R."/>
            <person name="Li G."/>
            <person name="Mu C."/>
            <person name="Tian Q."/>
            <person name="Mei H."/>
            <person name="Zhang T."/>
            <person name="Gao T."/>
            <person name="Zhang H."/>
        </authorList>
    </citation>
    <scope>NUCLEOTIDE SEQUENCE</scope>
    <source>
        <strain evidence="9">KEN8</strain>
    </source>
</reference>
<evidence type="ECO:0000313" key="9">
    <source>
        <dbReference type="EMBL" id="KAL0389482.1"/>
    </source>
</evidence>
<evidence type="ECO:0000256" key="7">
    <source>
        <dbReference type="SAM" id="MobiDB-lite"/>
    </source>
</evidence>